<organism evidence="2 3">
    <name type="scientific">Diplocarpon coronariae</name>
    <dbReference type="NCBI Taxonomy" id="2795749"/>
    <lineage>
        <taxon>Eukaryota</taxon>
        <taxon>Fungi</taxon>
        <taxon>Dikarya</taxon>
        <taxon>Ascomycota</taxon>
        <taxon>Pezizomycotina</taxon>
        <taxon>Leotiomycetes</taxon>
        <taxon>Helotiales</taxon>
        <taxon>Drepanopezizaceae</taxon>
        <taxon>Diplocarpon</taxon>
    </lineage>
</organism>
<feature type="compositionally biased region" description="Basic and acidic residues" evidence="1">
    <location>
        <begin position="15"/>
        <end position="31"/>
    </location>
</feature>
<gene>
    <name evidence="2" type="ORF">B2J93_7201</name>
</gene>
<dbReference type="EMBL" id="MZNU01000188">
    <property type="protein sequence ID" value="OWP03175.1"/>
    <property type="molecule type" value="Genomic_DNA"/>
</dbReference>
<keyword evidence="2" id="KW-0347">Helicase</keyword>
<name>A0A218Z7G1_9HELO</name>
<evidence type="ECO:0000313" key="2">
    <source>
        <dbReference type="EMBL" id="OWP03175.1"/>
    </source>
</evidence>
<protein>
    <submittedName>
        <fullName evidence="2">Helicase c</fullName>
    </submittedName>
</protein>
<comment type="caution">
    <text evidence="2">The sequence shown here is derived from an EMBL/GenBank/DDBJ whole genome shotgun (WGS) entry which is preliminary data.</text>
</comment>
<keyword evidence="2" id="KW-0378">Hydrolase</keyword>
<evidence type="ECO:0000313" key="3">
    <source>
        <dbReference type="Proteomes" id="UP000242519"/>
    </source>
</evidence>
<keyword evidence="3" id="KW-1185">Reference proteome</keyword>
<proteinExistence type="predicted"/>
<sequence>MAFDESLGSASSENRVLRGELDGLGVRDRATSSRRKKRMPRWVRERVQVGKRGAWRGSGNRRGESCEMRDASGDVWGVRKTDDAVFEIREGNSASRGHLQEDILRSVPQAPTAGRVRPRLSLACPYAAPARASSRYPTRVDSMDVDVDVVIPSSPGPLHITRKPSGVFKDFSSQVAG</sequence>
<keyword evidence="2" id="KW-0067">ATP-binding</keyword>
<dbReference type="InParanoid" id="A0A218Z7G1"/>
<reference evidence="2 3" key="1">
    <citation type="submission" date="2017-04" db="EMBL/GenBank/DDBJ databases">
        <title>Draft genome sequence of Marssonina coronaria NL1: causal agent of apple blotch.</title>
        <authorList>
            <person name="Cheng Q."/>
        </authorList>
    </citation>
    <scope>NUCLEOTIDE SEQUENCE [LARGE SCALE GENOMIC DNA]</scope>
    <source>
        <strain evidence="2 3">NL1</strain>
    </source>
</reference>
<feature type="region of interest" description="Disordered" evidence="1">
    <location>
        <begin position="1"/>
        <end position="43"/>
    </location>
</feature>
<keyword evidence="2" id="KW-0547">Nucleotide-binding</keyword>
<accession>A0A218Z7G1</accession>
<evidence type="ECO:0000256" key="1">
    <source>
        <dbReference type="SAM" id="MobiDB-lite"/>
    </source>
</evidence>
<feature type="compositionally biased region" description="Basic residues" evidence="1">
    <location>
        <begin position="32"/>
        <end position="41"/>
    </location>
</feature>
<dbReference type="AlphaFoldDB" id="A0A218Z7G1"/>
<dbReference type="GO" id="GO:0004386">
    <property type="term" value="F:helicase activity"/>
    <property type="evidence" value="ECO:0007669"/>
    <property type="project" value="UniProtKB-KW"/>
</dbReference>
<dbReference type="Proteomes" id="UP000242519">
    <property type="component" value="Unassembled WGS sequence"/>
</dbReference>